<feature type="coiled-coil region" evidence="1">
    <location>
        <begin position="130"/>
        <end position="233"/>
    </location>
</feature>
<feature type="chain" id="PRO_5019186782" evidence="2">
    <location>
        <begin position="22"/>
        <end position="319"/>
    </location>
</feature>
<evidence type="ECO:0000313" key="4">
    <source>
        <dbReference type="Proteomes" id="UP000283077"/>
    </source>
</evidence>
<keyword evidence="1" id="KW-0175">Coiled coil</keyword>
<comment type="caution">
    <text evidence="3">The sequence shown here is derived from an EMBL/GenBank/DDBJ whole genome shotgun (WGS) entry which is preliminary data.</text>
</comment>
<feature type="signal peptide" evidence="2">
    <location>
        <begin position="1"/>
        <end position="21"/>
    </location>
</feature>
<name>A0A437R0G5_9GAMM</name>
<dbReference type="OrthoDB" id="7061952at2"/>
<protein>
    <submittedName>
        <fullName evidence="3">Uncharacterized protein</fullName>
    </submittedName>
</protein>
<dbReference type="RefSeq" id="WP_127698262.1">
    <property type="nucleotide sequence ID" value="NZ_SACS01000005.1"/>
</dbReference>
<dbReference type="EMBL" id="SACS01000005">
    <property type="protein sequence ID" value="RVU40275.1"/>
    <property type="molecule type" value="Genomic_DNA"/>
</dbReference>
<proteinExistence type="predicted"/>
<organism evidence="3 4">
    <name type="scientific">Rheinheimera riviphila</name>
    <dbReference type="NCBI Taxonomy" id="1834037"/>
    <lineage>
        <taxon>Bacteria</taxon>
        <taxon>Pseudomonadati</taxon>
        <taxon>Pseudomonadota</taxon>
        <taxon>Gammaproteobacteria</taxon>
        <taxon>Chromatiales</taxon>
        <taxon>Chromatiaceae</taxon>
        <taxon>Rheinheimera</taxon>
    </lineage>
</organism>
<dbReference type="AlphaFoldDB" id="A0A437R0G5"/>
<evidence type="ECO:0000313" key="3">
    <source>
        <dbReference type="EMBL" id="RVU40275.1"/>
    </source>
</evidence>
<dbReference type="Proteomes" id="UP000283077">
    <property type="component" value="Unassembled WGS sequence"/>
</dbReference>
<gene>
    <name evidence="3" type="ORF">EOE67_06680</name>
</gene>
<evidence type="ECO:0000256" key="2">
    <source>
        <dbReference type="SAM" id="SignalP"/>
    </source>
</evidence>
<keyword evidence="4" id="KW-1185">Reference proteome</keyword>
<reference evidence="3 4" key="1">
    <citation type="submission" date="2019-01" db="EMBL/GenBank/DDBJ databases">
        <authorList>
            <person name="Chen W.-M."/>
        </authorList>
    </citation>
    <scope>NUCLEOTIDE SEQUENCE [LARGE SCALE GENOMIC DNA]</scope>
    <source>
        <strain evidence="3 4">KYPC3</strain>
    </source>
</reference>
<evidence type="ECO:0000256" key="1">
    <source>
        <dbReference type="SAM" id="Coils"/>
    </source>
</evidence>
<dbReference type="SUPFAM" id="SSF52540">
    <property type="entry name" value="P-loop containing nucleoside triphosphate hydrolases"/>
    <property type="match status" value="1"/>
</dbReference>
<accession>A0A437R0G5</accession>
<keyword evidence="2" id="KW-0732">Signal</keyword>
<sequence length="319" mass="35774">MKLTPYLAALATLLLSAGSQAATQVSPKLKQNLEIMQNILQTSLEQGRDSGVGRISHSYLAGQGVLFQTSTQGSFGRYFAMAPIAPMAPMPPGGMSVPVAISIDKEQIAAISARASAVANAAMAGGHIDEEAIDAIAEQAEAEVEQMMDQQEQQQDMMRDVREQKRDLEREFRDLEREKRDIDFQSKVGKLDADQQKELTKINTKSAELKKRMDEMQQKYSVMEQEYQKKRVEQAKIAAEKQKELIATISVNFANTLCDYGASLRELKDNEFVSLQLSNSHGRNNQDIYWVFKKSDINQCVTGKLNTESLLKKAEYYQY</sequence>
<dbReference type="InterPro" id="IPR027417">
    <property type="entry name" value="P-loop_NTPase"/>
</dbReference>